<proteinExistence type="predicted"/>
<feature type="region of interest" description="Disordered" evidence="2">
    <location>
        <begin position="1"/>
        <end position="25"/>
    </location>
</feature>
<evidence type="ECO:0000313" key="3">
    <source>
        <dbReference type="Proteomes" id="UP000095280"/>
    </source>
</evidence>
<sequence>YPTKRPRQYSERQLQFFSSSGKKEGAVTSPDFPSAYPPLTRVIYRTCGLDFAGDRLLIFDGYGADFSNRVSARCGSRSVDDFWSEGRYLTLEFRSDGVVGPGELGFAATYRSSAGPLCRRSRRGLRQRHPSRSAPRSPTAAAAAVDR</sequence>
<evidence type="ECO:0000256" key="2">
    <source>
        <dbReference type="SAM" id="MobiDB-lite"/>
    </source>
</evidence>
<feature type="region of interest" description="Disordered" evidence="2">
    <location>
        <begin position="119"/>
        <end position="147"/>
    </location>
</feature>
<organism evidence="3 4">
    <name type="scientific">Macrostomum lignano</name>
    <dbReference type="NCBI Taxonomy" id="282301"/>
    <lineage>
        <taxon>Eukaryota</taxon>
        <taxon>Metazoa</taxon>
        <taxon>Spiralia</taxon>
        <taxon>Lophotrochozoa</taxon>
        <taxon>Platyhelminthes</taxon>
        <taxon>Rhabditophora</taxon>
        <taxon>Macrostomorpha</taxon>
        <taxon>Macrostomida</taxon>
        <taxon>Macrostomidae</taxon>
        <taxon>Macrostomum</taxon>
    </lineage>
</organism>
<feature type="compositionally biased region" description="Low complexity" evidence="2">
    <location>
        <begin position="132"/>
        <end position="147"/>
    </location>
</feature>
<dbReference type="Proteomes" id="UP000095280">
    <property type="component" value="Unplaced"/>
</dbReference>
<evidence type="ECO:0000256" key="1">
    <source>
        <dbReference type="ARBA" id="ARBA00023157"/>
    </source>
</evidence>
<dbReference type="WBParaSite" id="maker-unitig_18039-snap-gene-0.3-mRNA-1">
    <property type="protein sequence ID" value="maker-unitig_18039-snap-gene-0.3-mRNA-1"/>
    <property type="gene ID" value="maker-unitig_18039-snap-gene-0.3"/>
</dbReference>
<dbReference type="Gene3D" id="2.60.120.290">
    <property type="entry name" value="Spermadhesin, CUB domain"/>
    <property type="match status" value="1"/>
</dbReference>
<dbReference type="AlphaFoldDB" id="A0A1I8F3A8"/>
<dbReference type="InterPro" id="IPR035914">
    <property type="entry name" value="Sperma_CUB_dom_sf"/>
</dbReference>
<name>A0A1I8F3A8_9PLAT</name>
<reference evidence="4" key="1">
    <citation type="submission" date="2016-11" db="UniProtKB">
        <authorList>
            <consortium name="WormBaseParasite"/>
        </authorList>
    </citation>
    <scope>IDENTIFICATION</scope>
</reference>
<feature type="compositionally biased region" description="Basic residues" evidence="2">
    <location>
        <begin position="119"/>
        <end position="131"/>
    </location>
</feature>
<feature type="compositionally biased region" description="Polar residues" evidence="2">
    <location>
        <begin position="11"/>
        <end position="20"/>
    </location>
</feature>
<protein>
    <submittedName>
        <fullName evidence="4">CUB domain-containing protein</fullName>
    </submittedName>
</protein>
<dbReference type="InterPro" id="IPR000859">
    <property type="entry name" value="CUB_dom"/>
</dbReference>
<evidence type="ECO:0000313" key="4">
    <source>
        <dbReference type="WBParaSite" id="maker-unitig_18039-snap-gene-0.3-mRNA-1"/>
    </source>
</evidence>
<dbReference type="CDD" id="cd00041">
    <property type="entry name" value="CUB"/>
    <property type="match status" value="1"/>
</dbReference>
<keyword evidence="3" id="KW-1185">Reference proteome</keyword>
<keyword evidence="1" id="KW-1015">Disulfide bond</keyword>
<dbReference type="SUPFAM" id="SSF49854">
    <property type="entry name" value="Spermadhesin, CUB domain"/>
    <property type="match status" value="1"/>
</dbReference>
<accession>A0A1I8F3A8</accession>